<evidence type="ECO:0000256" key="11">
    <source>
        <dbReference type="ARBA" id="ARBA00023128"/>
    </source>
</evidence>
<dbReference type="PROSITE" id="PS00191">
    <property type="entry name" value="CYTOCHROME_B5_1"/>
    <property type="match status" value="1"/>
</dbReference>
<dbReference type="GO" id="GO:0006089">
    <property type="term" value="P:lactate metabolic process"/>
    <property type="evidence" value="ECO:0007669"/>
    <property type="project" value="TreeGrafter"/>
</dbReference>
<evidence type="ECO:0000256" key="14">
    <source>
        <dbReference type="ARBA" id="ARBA00061589"/>
    </source>
</evidence>
<keyword evidence="5" id="KW-0349">Heme</keyword>
<sequence length="992" mass="108934">MASIMLSSSGVEPRAPTYLHPTTPRPEQTFVHALTRRAMLERHPSKRLSRRPPALSPMIQGAWTKETDYEDEILFVVPRQKKPRLNLPPTPQNGRILRPTPDSRRVNPKRDLDSLTTKVMREHLGELGNIHYHALALSGFHGGMDAHWAALDEAYERIDEEEQAERKAQARQRGALDLAIPRAQSQYRESEGRELPLPDFTIIRGSMPVSPGQGIPSTPVPDSPRDAPEIEQPLPFRGHLFGSQWQREIVMSARDGRGRPASAQENQSKSRKEARVELDIELARKQRPATVPVGLPNSLSSEPLPRSKRMGVILDGPVVRREIKRRYGAMIGVRGDWWVRQVGQHHSTAASDFPSTCARWSGSDEAELAPKKAKHAFGSDAEQPLNEHGVKRANGERVRARERGPGAGAATLKTGQRAPVRCPPMLRRHALAAIRTLSTAAKPRPALRTSTARHAANTGHRLYAFAFGVGGVTLGLVGYTLLPREPKQDVAPFELNERLIPFDEVRKHNTRDSCWVIINGEVYDVTSFLADHPGGIGPILKVAGSDATRIFAPIHPPDTLSALPPTARVGTVDSATLPAQLAQLTAEELRIQQARAALPHPDGAINLADIEKLAKAVLTQTAWAYYRSAGDDEFSYRENNYAFRHYWFRPRTMNKVSKIETSTTILGIPTSLPIFVSPAALARLGHPDGEVGITRGVASEGIIQGVSINASCSLGEITAARSNDFCPSPSTPSAKTTESAQQPLIFQIYLNKQRDLSESLLRKVESMGFRALMVTVDAAIPGNRELDRRAKDQGKFSGPAQYGASTGEAGKKTQGVAQAISGYQDPDVCSGADIAWIRGITKLPLVIKGIQCVEDAEKAYEHGVEGIVLSNHGGRELDFSPAPIDLLYELRQKRPDIFQEGRMEVFIDGGVRRGTDVLKALCLGAKAVGLGRPFLYANAVWGEEGVRRCVQIMREEIETGMRLLGVTRIEDLGPQHVKYMSREPAPMPSESS</sequence>
<evidence type="ECO:0000256" key="10">
    <source>
        <dbReference type="ARBA" id="ARBA00023004"/>
    </source>
</evidence>
<keyword evidence="9" id="KW-0560">Oxidoreductase</keyword>
<evidence type="ECO:0000313" key="21">
    <source>
        <dbReference type="Proteomes" id="UP000383932"/>
    </source>
</evidence>
<dbReference type="InterPro" id="IPR000262">
    <property type="entry name" value="FMN-dep_DH"/>
</dbReference>
<dbReference type="GO" id="GO:0005758">
    <property type="term" value="C:mitochondrial intermembrane space"/>
    <property type="evidence" value="ECO:0007669"/>
    <property type="project" value="UniProtKB-SubCell"/>
</dbReference>
<proteinExistence type="inferred from homology"/>
<evidence type="ECO:0000259" key="18">
    <source>
        <dbReference type="PROSITE" id="PS50255"/>
    </source>
</evidence>
<comment type="subunit">
    <text evidence="4">Homotetramer.</text>
</comment>
<keyword evidence="7" id="KW-0288">FMN</keyword>
<comment type="similarity">
    <text evidence="14">In the N-terminal section; belongs to the cytochrome b5 family.</text>
</comment>
<feature type="domain" description="Cytochrome b5 heme-binding" evidence="18">
    <location>
        <begin position="497"/>
        <end position="573"/>
    </location>
</feature>
<dbReference type="GO" id="GO:0020037">
    <property type="term" value="F:heme binding"/>
    <property type="evidence" value="ECO:0007669"/>
    <property type="project" value="InterPro"/>
</dbReference>
<dbReference type="PROSITE" id="PS50255">
    <property type="entry name" value="CYTOCHROME_B5_2"/>
    <property type="match status" value="1"/>
</dbReference>
<dbReference type="InterPro" id="IPR001199">
    <property type="entry name" value="Cyt_B5-like_heme/steroid-bd"/>
</dbReference>
<evidence type="ECO:0000256" key="5">
    <source>
        <dbReference type="ARBA" id="ARBA00022617"/>
    </source>
</evidence>
<dbReference type="GO" id="GO:0046872">
    <property type="term" value="F:metal ion binding"/>
    <property type="evidence" value="ECO:0007669"/>
    <property type="project" value="UniProtKB-KW"/>
</dbReference>
<comment type="caution">
    <text evidence="20">The sequence shown here is derived from an EMBL/GenBank/DDBJ whole genome shotgun (WGS) entry which is preliminary data.</text>
</comment>
<dbReference type="Pfam" id="PF00173">
    <property type="entry name" value="Cyt-b5"/>
    <property type="match status" value="1"/>
</dbReference>
<dbReference type="Proteomes" id="UP000383932">
    <property type="component" value="Unassembled WGS sequence"/>
</dbReference>
<evidence type="ECO:0000256" key="7">
    <source>
        <dbReference type="ARBA" id="ARBA00022643"/>
    </source>
</evidence>
<evidence type="ECO:0000256" key="12">
    <source>
        <dbReference type="ARBA" id="ARBA00052399"/>
    </source>
</evidence>
<accession>A0A5N5QMX5</accession>
<dbReference type="GO" id="GO:0004460">
    <property type="term" value="F:L-lactate dehydrogenase (cytochrome) activity"/>
    <property type="evidence" value="ECO:0007669"/>
    <property type="project" value="UniProtKB-EC"/>
</dbReference>
<dbReference type="Gene3D" id="3.10.120.10">
    <property type="entry name" value="Cytochrome b5-like heme/steroid binding domain"/>
    <property type="match status" value="1"/>
</dbReference>
<dbReference type="SUPFAM" id="SSF51395">
    <property type="entry name" value="FMN-linked oxidoreductases"/>
    <property type="match status" value="1"/>
</dbReference>
<evidence type="ECO:0000256" key="3">
    <source>
        <dbReference type="ARBA" id="ARBA00004569"/>
    </source>
</evidence>
<feature type="region of interest" description="Disordered" evidence="17">
    <location>
        <begin position="208"/>
        <end position="232"/>
    </location>
</feature>
<comment type="catalytic activity">
    <reaction evidence="12">
        <text>(S)-lactate + 2 Fe(III)-[cytochrome c] = 2 Fe(II)-[cytochrome c] + pyruvate + 2 H(+)</text>
        <dbReference type="Rhea" id="RHEA:19909"/>
        <dbReference type="Rhea" id="RHEA-COMP:10350"/>
        <dbReference type="Rhea" id="RHEA-COMP:14399"/>
        <dbReference type="ChEBI" id="CHEBI:15361"/>
        <dbReference type="ChEBI" id="CHEBI:15378"/>
        <dbReference type="ChEBI" id="CHEBI:16651"/>
        <dbReference type="ChEBI" id="CHEBI:29033"/>
        <dbReference type="ChEBI" id="CHEBI:29034"/>
        <dbReference type="EC" id="1.1.2.3"/>
    </reaction>
    <physiologicalReaction direction="left-to-right" evidence="12">
        <dbReference type="Rhea" id="RHEA:19910"/>
    </physiologicalReaction>
</comment>
<dbReference type="EC" id="1.1.2.3" evidence="15"/>
<reference evidence="20 21" key="1">
    <citation type="journal article" date="2019" name="Fungal Biol. Biotechnol.">
        <title>Draft genome sequence of fastidious pathogen Ceratobasidium theobromae, which causes vascular-streak dieback in Theobroma cacao.</title>
        <authorList>
            <person name="Ali S.S."/>
            <person name="Asman A."/>
            <person name="Shao J."/>
            <person name="Firmansyah A.P."/>
            <person name="Susilo A.W."/>
            <person name="Rosmana A."/>
            <person name="McMahon P."/>
            <person name="Junaid M."/>
            <person name="Guest D."/>
            <person name="Kheng T.Y."/>
            <person name="Meinhardt L.W."/>
            <person name="Bailey B.A."/>
        </authorList>
    </citation>
    <scope>NUCLEOTIDE SEQUENCE [LARGE SCALE GENOMIC DNA]</scope>
    <source>
        <strain evidence="20 21">CT2</strain>
    </source>
</reference>
<name>A0A5N5QMX5_9AGAM</name>
<feature type="domain" description="FMN hydroxy acid dehydrogenase" evidence="19">
    <location>
        <begin position="599"/>
        <end position="982"/>
    </location>
</feature>
<feature type="region of interest" description="Disordered" evidence="17">
    <location>
        <begin position="1"/>
        <end position="27"/>
    </location>
</feature>
<keyword evidence="8" id="KW-0479">Metal-binding</keyword>
<dbReference type="PROSITE" id="PS51349">
    <property type="entry name" value="FMN_HYDROXY_ACID_DH_2"/>
    <property type="match status" value="1"/>
</dbReference>
<keyword evidence="11" id="KW-0496">Mitochondrion</keyword>
<evidence type="ECO:0000256" key="6">
    <source>
        <dbReference type="ARBA" id="ARBA00022630"/>
    </source>
</evidence>
<comment type="subcellular location">
    <subcellularLocation>
        <location evidence="3">Mitochondrion intermembrane space</location>
    </subcellularLocation>
</comment>
<dbReference type="SMART" id="SM01117">
    <property type="entry name" value="Cyt-b5"/>
    <property type="match status" value="1"/>
</dbReference>
<keyword evidence="6" id="KW-0285">Flavoprotein</keyword>
<dbReference type="Pfam" id="PF01070">
    <property type="entry name" value="FMN_dh"/>
    <property type="match status" value="1"/>
</dbReference>
<comment type="cofactor">
    <cofactor evidence="2">
        <name>heme b</name>
        <dbReference type="ChEBI" id="CHEBI:60344"/>
    </cofactor>
</comment>
<evidence type="ECO:0000256" key="9">
    <source>
        <dbReference type="ARBA" id="ARBA00023002"/>
    </source>
</evidence>
<gene>
    <name evidence="20" type="ORF">CTheo_3634</name>
</gene>
<comment type="cofactor">
    <cofactor evidence="1">
        <name>FMN</name>
        <dbReference type="ChEBI" id="CHEBI:58210"/>
    </cofactor>
</comment>
<dbReference type="Gene3D" id="3.20.20.70">
    <property type="entry name" value="Aldolase class I"/>
    <property type="match status" value="1"/>
</dbReference>
<dbReference type="PANTHER" id="PTHR10578:SF101">
    <property type="entry name" value="L-LACTATE DEHYDROGENASE (CYTOCHROME B2)"/>
    <property type="match status" value="1"/>
</dbReference>
<dbReference type="FunFam" id="3.20.20.70:FF:000062">
    <property type="entry name" value="Cytochrome b2, mitochondrial, putative"/>
    <property type="match status" value="1"/>
</dbReference>
<evidence type="ECO:0000256" key="17">
    <source>
        <dbReference type="SAM" id="MobiDB-lite"/>
    </source>
</evidence>
<comment type="similarity">
    <text evidence="13">In the C-terminal section; belongs to the FMN-dependent alpha-hydroxy acid dehydrogenase family.</text>
</comment>
<evidence type="ECO:0000256" key="1">
    <source>
        <dbReference type="ARBA" id="ARBA00001917"/>
    </source>
</evidence>
<protein>
    <recommendedName>
        <fullName evidence="16">L-lactate dehydrogenase (cytochrome)</fullName>
        <ecNumber evidence="15">1.1.2.3</ecNumber>
    </recommendedName>
</protein>
<feature type="region of interest" description="Disordered" evidence="17">
    <location>
        <begin position="789"/>
        <end position="809"/>
    </location>
</feature>
<evidence type="ECO:0000256" key="15">
    <source>
        <dbReference type="ARBA" id="ARBA00066458"/>
    </source>
</evidence>
<feature type="region of interest" description="Disordered" evidence="17">
    <location>
        <begin position="83"/>
        <end position="109"/>
    </location>
</feature>
<dbReference type="InterPro" id="IPR018506">
    <property type="entry name" value="Cyt_B5_heme-BS"/>
</dbReference>
<dbReference type="InterPro" id="IPR013785">
    <property type="entry name" value="Aldolase_TIM"/>
</dbReference>
<keyword evidence="10" id="KW-0408">Iron</keyword>
<feature type="region of interest" description="Disordered" evidence="17">
    <location>
        <begin position="255"/>
        <end position="275"/>
    </location>
</feature>
<feature type="compositionally biased region" description="Polar residues" evidence="17">
    <location>
        <begin position="1"/>
        <end position="10"/>
    </location>
</feature>
<dbReference type="SUPFAM" id="SSF55856">
    <property type="entry name" value="Cytochrome b5-like heme/steroid binding domain"/>
    <property type="match status" value="1"/>
</dbReference>
<evidence type="ECO:0000256" key="13">
    <source>
        <dbReference type="ARBA" id="ARBA00061137"/>
    </source>
</evidence>
<evidence type="ECO:0000313" key="20">
    <source>
        <dbReference type="EMBL" id="KAB5592923.1"/>
    </source>
</evidence>
<dbReference type="AlphaFoldDB" id="A0A5N5QMX5"/>
<evidence type="ECO:0000256" key="16">
    <source>
        <dbReference type="ARBA" id="ARBA00068515"/>
    </source>
</evidence>
<evidence type="ECO:0000256" key="8">
    <source>
        <dbReference type="ARBA" id="ARBA00022723"/>
    </source>
</evidence>
<dbReference type="InterPro" id="IPR037396">
    <property type="entry name" value="FMN_HAD"/>
</dbReference>
<dbReference type="InterPro" id="IPR036400">
    <property type="entry name" value="Cyt_B5-like_heme/steroid_sf"/>
</dbReference>
<evidence type="ECO:0000256" key="4">
    <source>
        <dbReference type="ARBA" id="ARBA00011881"/>
    </source>
</evidence>
<dbReference type="PANTHER" id="PTHR10578">
    <property type="entry name" value="S -2-HYDROXY-ACID OXIDASE-RELATED"/>
    <property type="match status" value="1"/>
</dbReference>
<evidence type="ECO:0000256" key="2">
    <source>
        <dbReference type="ARBA" id="ARBA00001970"/>
    </source>
</evidence>
<dbReference type="InterPro" id="IPR037458">
    <property type="entry name" value="L-MDH/L-LDH_FMN-bd"/>
</dbReference>
<dbReference type="OrthoDB" id="1925334at2759"/>
<dbReference type="EMBL" id="SSOP01000050">
    <property type="protein sequence ID" value="KAB5592923.1"/>
    <property type="molecule type" value="Genomic_DNA"/>
</dbReference>
<organism evidence="20 21">
    <name type="scientific">Ceratobasidium theobromae</name>
    <dbReference type="NCBI Taxonomy" id="1582974"/>
    <lineage>
        <taxon>Eukaryota</taxon>
        <taxon>Fungi</taxon>
        <taxon>Dikarya</taxon>
        <taxon>Basidiomycota</taxon>
        <taxon>Agaricomycotina</taxon>
        <taxon>Agaricomycetes</taxon>
        <taxon>Cantharellales</taxon>
        <taxon>Ceratobasidiaceae</taxon>
        <taxon>Ceratobasidium</taxon>
    </lineage>
</organism>
<evidence type="ECO:0000259" key="19">
    <source>
        <dbReference type="PROSITE" id="PS51349"/>
    </source>
</evidence>
<dbReference type="CDD" id="cd02922">
    <property type="entry name" value="FCB2_FMN"/>
    <property type="match status" value="1"/>
</dbReference>
<keyword evidence="21" id="KW-1185">Reference proteome</keyword>